<dbReference type="Pfam" id="PF04185">
    <property type="entry name" value="Phosphoesterase"/>
    <property type="match status" value="1"/>
</dbReference>
<keyword evidence="8" id="KW-1185">Reference proteome</keyword>
<feature type="transmembrane region" description="Helical" evidence="5">
    <location>
        <begin position="595"/>
        <end position="615"/>
    </location>
</feature>
<evidence type="ECO:0000313" key="7">
    <source>
        <dbReference type="EMBL" id="TWS18087.1"/>
    </source>
</evidence>
<evidence type="ECO:0000256" key="5">
    <source>
        <dbReference type="SAM" id="Phobius"/>
    </source>
</evidence>
<evidence type="ECO:0000256" key="3">
    <source>
        <dbReference type="ARBA" id="ARBA00023026"/>
    </source>
</evidence>
<comment type="caution">
    <text evidence="7">The sequence shown here is derived from an EMBL/GenBank/DDBJ whole genome shotgun (WGS) entry which is preliminary data.</text>
</comment>
<keyword evidence="6" id="KW-0732">Signal</keyword>
<sequence>MNPFRYRGTRSHTTRAAALAGAAAIALAAGAIGAPSVLADPGDTATPIKHVVVIFNENISFDHYFGTYPVAANTPGEKLQGSGLDAPSFTAAPGTPEDVNTFTRAGLAGEANPNKYKPFRFTPGQAVTCDQNHEYTAEQEAANGGAMDKFVEFTTKDKCASSGPGMFEHPGSVMGYYDGNTVTGLWNYAQNYTLNDNFWSTQFGPSTPGAINLVSGQTFGVESYDAATGKKTSAPDKYTVGAPTAEGVGTMYEDPDPLYDDCSNKNRTGKDALAAMQGKNIGDLLNEKSVTWGWFQGGFRPSTAAAGDARALCNTTHRNVAGNASVDYSPHHNPFAYYRSTANEHHVAPSGIDEIGHGGVANHNYDLTDFDAALKADKLPAVSFLKAGEYQDGHAAYSDPLDEQTFVTTYVNRLQQSKDWASTAVILAYDDSDGWYDHQAPVILSGSKDPTLDRTICASAAAPALAGQSVRCGPGTRQPFLLISPFARKNTVNHDPIEQASITKFLEDNWRTGRITDSADERSGKLDGLFDFGAARADKVWLNQVTGAVEATPPPADQGAQAAAVKGAPSSSAATPSPTSTQAAGESAGSSSKTWLWVGIPVVVVVLVGVGVWALRNRRSES</sequence>
<keyword evidence="1" id="KW-0964">Secreted</keyword>
<keyword evidence="2" id="KW-0378">Hydrolase</keyword>
<dbReference type="RefSeq" id="WP_146563517.1">
    <property type="nucleotide sequence ID" value="NZ_VIGW01000013.1"/>
</dbReference>
<name>A0A5C5R4E2_9ACTN</name>
<gene>
    <name evidence="7" type="ORF">FK529_17270</name>
</gene>
<evidence type="ECO:0000256" key="2">
    <source>
        <dbReference type="ARBA" id="ARBA00022801"/>
    </source>
</evidence>
<proteinExistence type="predicted"/>
<keyword evidence="5" id="KW-1133">Transmembrane helix</keyword>
<dbReference type="PANTHER" id="PTHR31956">
    <property type="entry name" value="NON-SPECIFIC PHOSPHOLIPASE C4-RELATED"/>
    <property type="match status" value="1"/>
</dbReference>
<keyword evidence="5" id="KW-0472">Membrane</keyword>
<feature type="compositionally biased region" description="Low complexity" evidence="4">
    <location>
        <begin position="557"/>
        <end position="584"/>
    </location>
</feature>
<dbReference type="CDD" id="cd16013">
    <property type="entry name" value="AcpA"/>
    <property type="match status" value="1"/>
</dbReference>
<accession>A0A5C5R4E2</accession>
<dbReference type="InterPro" id="IPR007312">
    <property type="entry name" value="Phosphoesterase"/>
</dbReference>
<dbReference type="PANTHER" id="PTHR31956:SF1">
    <property type="entry name" value="NON-SPECIFIC PHOSPHOLIPASE C1"/>
    <property type="match status" value="1"/>
</dbReference>
<reference evidence="7 8" key="1">
    <citation type="submission" date="2019-06" db="EMBL/GenBank/DDBJ databases">
        <title>Tsukamurella conjunctivitidis sp. nov., Tsukamurella assacharolytica sp. nov. and Tsukamurella sputae sp. nov. isolated from patients with conjunctivitis, bacteraemia (lymphoma) and respiratory infection (sputum) in Hong Kong.</title>
        <authorList>
            <person name="Teng J.L.L."/>
            <person name="Lee H.H."/>
            <person name="Fong J.Y.H."/>
            <person name="Fok K.M.N."/>
            <person name="Lau S.K.P."/>
            <person name="Woo P.C.Y."/>
        </authorList>
    </citation>
    <scope>NUCLEOTIDE SEQUENCE [LARGE SCALE GENOMIC DNA]</scope>
    <source>
        <strain evidence="7 8">HKU71</strain>
    </source>
</reference>
<feature type="signal peptide" evidence="6">
    <location>
        <begin position="1"/>
        <end position="39"/>
    </location>
</feature>
<evidence type="ECO:0000256" key="6">
    <source>
        <dbReference type="SAM" id="SignalP"/>
    </source>
</evidence>
<protein>
    <submittedName>
        <fullName evidence="7">Alkaline phosphatase family protein</fullName>
    </submittedName>
</protein>
<organism evidence="7 8">
    <name type="scientific">Tsukamurella asaccharolytica</name>
    <dbReference type="NCBI Taxonomy" id="2592067"/>
    <lineage>
        <taxon>Bacteria</taxon>
        <taxon>Bacillati</taxon>
        <taxon>Actinomycetota</taxon>
        <taxon>Actinomycetes</taxon>
        <taxon>Mycobacteriales</taxon>
        <taxon>Tsukamurellaceae</taxon>
        <taxon>Tsukamurella</taxon>
    </lineage>
</organism>
<dbReference type="EMBL" id="VIGW01000013">
    <property type="protein sequence ID" value="TWS18087.1"/>
    <property type="molecule type" value="Genomic_DNA"/>
</dbReference>
<dbReference type="Proteomes" id="UP000317291">
    <property type="component" value="Unassembled WGS sequence"/>
</dbReference>
<evidence type="ECO:0000256" key="4">
    <source>
        <dbReference type="SAM" id="MobiDB-lite"/>
    </source>
</evidence>
<evidence type="ECO:0000313" key="8">
    <source>
        <dbReference type="Proteomes" id="UP000317291"/>
    </source>
</evidence>
<dbReference type="InterPro" id="IPR017850">
    <property type="entry name" value="Alkaline_phosphatase_core_sf"/>
</dbReference>
<dbReference type="GO" id="GO:0042578">
    <property type="term" value="F:phosphoric ester hydrolase activity"/>
    <property type="evidence" value="ECO:0007669"/>
    <property type="project" value="UniProtKB-ARBA"/>
</dbReference>
<evidence type="ECO:0000256" key="1">
    <source>
        <dbReference type="ARBA" id="ARBA00022525"/>
    </source>
</evidence>
<feature type="chain" id="PRO_5023007562" evidence="6">
    <location>
        <begin position="40"/>
        <end position="622"/>
    </location>
</feature>
<keyword evidence="3" id="KW-0843">Virulence</keyword>
<dbReference type="AlphaFoldDB" id="A0A5C5R4E2"/>
<keyword evidence="5" id="KW-0812">Transmembrane</keyword>
<feature type="region of interest" description="Disordered" evidence="4">
    <location>
        <begin position="550"/>
        <end position="587"/>
    </location>
</feature>
<dbReference type="Gene3D" id="3.40.720.10">
    <property type="entry name" value="Alkaline Phosphatase, subunit A"/>
    <property type="match status" value="1"/>
</dbReference>
<dbReference type="OrthoDB" id="4181857at2"/>